<dbReference type="NCBIfam" id="TIGR04393">
    <property type="entry name" value="rpt_T5SS_PEPC"/>
    <property type="match status" value="6"/>
</dbReference>
<dbReference type="InterPro" id="IPR030895">
    <property type="entry name" value="T5SS_PEPC_rpt"/>
</dbReference>
<feature type="signal peptide" evidence="1">
    <location>
        <begin position="1"/>
        <end position="42"/>
    </location>
</feature>
<accession>A0A5K7XE81</accession>
<dbReference type="EMBL" id="AP021861">
    <property type="protein sequence ID" value="BBO32553.1"/>
    <property type="molecule type" value="Genomic_DNA"/>
</dbReference>
<dbReference type="GO" id="GO:0000272">
    <property type="term" value="P:polysaccharide catabolic process"/>
    <property type="evidence" value="ECO:0007669"/>
    <property type="project" value="InterPro"/>
</dbReference>
<keyword evidence="1" id="KW-0732">Signal</keyword>
<sequence length="746" mass="73862">MTSSSPFARRLALLRRSLHSSRPRAFALALPLAATLAPTAHAALQTVGNVTPAPPTAGGNVAAPFMIGDSSVGSVSLNGATSINVTGGSATIGDDAGVSGILSLTGFNTNFTTASDIIVGNRGFGSLTASTQARVTMTDDLLLGIESGGKGDVFLDGFGTVLDVGDDFVIGQAGIGMIQISASAAVFGDATSIGTLATGEGSLAITGNGTLWRQDSTMMVGDAGIGTLQVLNQARMRTTNGTLGNVATGNGTANVSGASSYWEVSGTLTVGASGQGALSVLDGGRVSTTGVAKIASLAGSEATAVVSGAGSRLQVGTTFTVAEFGRGVLRVLAGGRVNSTNAIIADNAGARGEVFVDGANSVWEIAGSLDVSEPGEASLMISGGGLVTTVGAARIGVNGELALNGGRIDVGSAAGLNNQGLIRGGGRIGAPLTNTTAGEVRIQAGNVLVVNGALTNSGVINVDIGELESLTSAVNNGDIAIRTGALRFQGAGLDNNAGAQLAVTGGVADVLGAVDNNAGAQIVVTAKSAAIFHDAVTNNGQIHVMPGADAVMLENLSFSASSLLGLQLGAIDATDELGQVEVGGMATLAGTLDVKLAGSLTPKLGDSFRLLTATGGLTGTFATAALPALGSGLSWDLDYTSTALTLSVVAGSGFAADFDLDGDVDAADLAHWKTGFGKKGNAEPFDGDANGDFNVDGADYLIWQRQFGSGVPATPVAGAVPEPSAVAIAIIALMAVTPALRRRHLR</sequence>
<protein>
    <recommendedName>
        <fullName evidence="4">PEP-CTERM protein-sorting domain-containing protein</fullName>
    </recommendedName>
</protein>
<reference evidence="3" key="1">
    <citation type="submission" date="2019-10" db="EMBL/GenBank/DDBJ databases">
        <title>Lacipirellula parvula gen. nov., sp. nov., representing a lineage of planctomycetes widespread in freshwater anoxic habitats, and description of the family Lacipirellulaceae.</title>
        <authorList>
            <person name="Dedysh S.N."/>
            <person name="Kulichevskaya I.S."/>
            <person name="Beletsky A.V."/>
            <person name="Rakitin A.L."/>
            <person name="Mardanov A.V."/>
            <person name="Ivanova A.A."/>
            <person name="Saltykova V.X."/>
            <person name="Rijpstra W.I.C."/>
            <person name="Sinninghe Damste J.S."/>
            <person name="Ravin N.V."/>
        </authorList>
    </citation>
    <scope>NUCLEOTIDE SEQUENCE [LARGE SCALE GENOMIC DNA]</scope>
    <source>
        <strain evidence="3">PX69</strain>
    </source>
</reference>
<gene>
    <name evidence="2" type="ORF">PLANPX_2165</name>
</gene>
<proteinExistence type="predicted"/>
<evidence type="ECO:0008006" key="4">
    <source>
        <dbReference type="Google" id="ProtNLM"/>
    </source>
</evidence>
<evidence type="ECO:0000313" key="2">
    <source>
        <dbReference type="EMBL" id="BBO32553.1"/>
    </source>
</evidence>
<keyword evidence="3" id="KW-1185">Reference proteome</keyword>
<dbReference type="RefSeq" id="WP_152098502.1">
    <property type="nucleotide sequence ID" value="NZ_AP021861.1"/>
</dbReference>
<dbReference type="Proteomes" id="UP000326837">
    <property type="component" value="Chromosome"/>
</dbReference>
<evidence type="ECO:0000256" key="1">
    <source>
        <dbReference type="SAM" id="SignalP"/>
    </source>
</evidence>
<name>A0A5K7XE81_9BACT</name>
<dbReference type="Gene3D" id="1.10.1330.10">
    <property type="entry name" value="Dockerin domain"/>
    <property type="match status" value="1"/>
</dbReference>
<organism evidence="2 3">
    <name type="scientific">Lacipirellula parvula</name>
    <dbReference type="NCBI Taxonomy" id="2650471"/>
    <lineage>
        <taxon>Bacteria</taxon>
        <taxon>Pseudomonadati</taxon>
        <taxon>Planctomycetota</taxon>
        <taxon>Planctomycetia</taxon>
        <taxon>Pirellulales</taxon>
        <taxon>Lacipirellulaceae</taxon>
        <taxon>Lacipirellula</taxon>
    </lineage>
</organism>
<dbReference type="AlphaFoldDB" id="A0A5K7XE81"/>
<feature type="chain" id="PRO_5024932550" description="PEP-CTERM protein-sorting domain-containing protein" evidence="1">
    <location>
        <begin position="43"/>
        <end position="746"/>
    </location>
</feature>
<dbReference type="KEGG" id="lpav:PLANPX_2165"/>
<dbReference type="InterPro" id="IPR036439">
    <property type="entry name" value="Dockerin_dom_sf"/>
</dbReference>
<evidence type="ECO:0000313" key="3">
    <source>
        <dbReference type="Proteomes" id="UP000326837"/>
    </source>
</evidence>